<evidence type="ECO:0000313" key="1">
    <source>
        <dbReference type="EMBL" id="KAJ4702246.1"/>
    </source>
</evidence>
<proteinExistence type="predicted"/>
<comment type="caution">
    <text evidence="1">The sequence shown here is derived from an EMBL/GenBank/DDBJ whole genome shotgun (WGS) entry which is preliminary data.</text>
</comment>
<dbReference type="EMBL" id="CM051407">
    <property type="protein sequence ID" value="KAJ4702246.1"/>
    <property type="molecule type" value="Genomic_DNA"/>
</dbReference>
<organism evidence="1 2">
    <name type="scientific">Melia azedarach</name>
    <name type="common">Chinaberry tree</name>
    <dbReference type="NCBI Taxonomy" id="155640"/>
    <lineage>
        <taxon>Eukaryota</taxon>
        <taxon>Viridiplantae</taxon>
        <taxon>Streptophyta</taxon>
        <taxon>Embryophyta</taxon>
        <taxon>Tracheophyta</taxon>
        <taxon>Spermatophyta</taxon>
        <taxon>Magnoliopsida</taxon>
        <taxon>eudicotyledons</taxon>
        <taxon>Gunneridae</taxon>
        <taxon>Pentapetalae</taxon>
        <taxon>rosids</taxon>
        <taxon>malvids</taxon>
        <taxon>Sapindales</taxon>
        <taxon>Meliaceae</taxon>
        <taxon>Melia</taxon>
    </lineage>
</organism>
<keyword evidence="2" id="KW-1185">Reference proteome</keyword>
<dbReference type="Proteomes" id="UP001164539">
    <property type="component" value="Chromosome 14"/>
</dbReference>
<reference evidence="1 2" key="1">
    <citation type="journal article" date="2023" name="Science">
        <title>Complex scaffold remodeling in plant triterpene biosynthesis.</title>
        <authorList>
            <person name="De La Pena R."/>
            <person name="Hodgson H."/>
            <person name="Liu J.C."/>
            <person name="Stephenson M.J."/>
            <person name="Martin A.C."/>
            <person name="Owen C."/>
            <person name="Harkess A."/>
            <person name="Leebens-Mack J."/>
            <person name="Jimenez L.E."/>
            <person name="Osbourn A."/>
            <person name="Sattely E.S."/>
        </authorList>
    </citation>
    <scope>NUCLEOTIDE SEQUENCE [LARGE SCALE GENOMIC DNA]</scope>
    <source>
        <strain evidence="2">cv. JPN11</strain>
        <tissue evidence="1">Leaf</tissue>
    </source>
</reference>
<evidence type="ECO:0000313" key="2">
    <source>
        <dbReference type="Proteomes" id="UP001164539"/>
    </source>
</evidence>
<protein>
    <submittedName>
        <fullName evidence="1">Uncharacterized protein</fullName>
    </submittedName>
</protein>
<name>A0ACC1WSQ4_MELAZ</name>
<accession>A0ACC1WSQ4</accession>
<sequence>MNALIGSSKSMWHAHSISLPSRTHPPTASVEEQLNRFKASESTSSSAGQKLNSLRELYNKMLDGSLRLLDICSSTRDIVSQMKQCAQELESSLRRRRNGESSLENEIGAYFISRKKLNKEIRKSFGNLKRMENSCTSALSEKGSNLLVVVSMLREAEGISLSMFKSLLSSISQPKGRSNPSCWSFVSKLLNSKRVSCEESDANEVEKIDAELLLLKSSKEVKLEQVQKVLKRLETLEFSIQEAEEELECAFRQLVKAGVSLLSILNN</sequence>
<gene>
    <name evidence="1" type="ORF">OWV82_025355</name>
</gene>